<name>A0A9X9LHH5_GULGU</name>
<gene>
    <name evidence="2" type="ORF">BN2614_LOCUS1</name>
</gene>
<feature type="non-terminal residue" evidence="2">
    <location>
        <position position="1"/>
    </location>
</feature>
<feature type="region of interest" description="Disordered" evidence="1">
    <location>
        <begin position="1"/>
        <end position="76"/>
    </location>
</feature>
<sequence length="76" mass="8015">KQTSPRGCHSQDSGSRWELGSEPPPISGSGAPAAAPWWLLERPPESQGRATWGSQDRQGAPEGAPCAQEHAGHFLA</sequence>
<reference evidence="2 3" key="1">
    <citation type="submission" date="2018-10" db="EMBL/GenBank/DDBJ databases">
        <authorList>
            <person name="Ekblom R."/>
            <person name="Jareborg N."/>
        </authorList>
    </citation>
    <scope>NUCLEOTIDE SEQUENCE [LARGE SCALE GENOMIC DNA]</scope>
    <source>
        <tissue evidence="2">Muscle</tissue>
    </source>
</reference>
<organism evidence="2 3">
    <name type="scientific">Gulo gulo</name>
    <name type="common">Wolverine</name>
    <name type="synonym">Gluton</name>
    <dbReference type="NCBI Taxonomy" id="48420"/>
    <lineage>
        <taxon>Eukaryota</taxon>
        <taxon>Metazoa</taxon>
        <taxon>Chordata</taxon>
        <taxon>Craniata</taxon>
        <taxon>Vertebrata</taxon>
        <taxon>Euteleostomi</taxon>
        <taxon>Mammalia</taxon>
        <taxon>Eutheria</taxon>
        <taxon>Laurasiatheria</taxon>
        <taxon>Carnivora</taxon>
        <taxon>Caniformia</taxon>
        <taxon>Musteloidea</taxon>
        <taxon>Mustelidae</taxon>
        <taxon>Guloninae</taxon>
        <taxon>Gulo</taxon>
    </lineage>
</organism>
<dbReference type="AlphaFoldDB" id="A0A9X9LHH5"/>
<feature type="compositionally biased region" description="Low complexity" evidence="1">
    <location>
        <begin position="27"/>
        <end position="41"/>
    </location>
</feature>
<evidence type="ECO:0000256" key="1">
    <source>
        <dbReference type="SAM" id="MobiDB-lite"/>
    </source>
</evidence>
<evidence type="ECO:0000313" key="3">
    <source>
        <dbReference type="Proteomes" id="UP000269945"/>
    </source>
</evidence>
<protein>
    <submittedName>
        <fullName evidence="2">Uncharacterized protein</fullName>
    </submittedName>
</protein>
<feature type="compositionally biased region" description="Polar residues" evidence="1">
    <location>
        <begin position="1"/>
        <end position="14"/>
    </location>
</feature>
<dbReference type="Proteomes" id="UP000269945">
    <property type="component" value="Unassembled WGS sequence"/>
</dbReference>
<comment type="caution">
    <text evidence="2">The sequence shown here is derived from an EMBL/GenBank/DDBJ whole genome shotgun (WGS) entry which is preliminary data.</text>
</comment>
<proteinExistence type="predicted"/>
<accession>A0A9X9LHH5</accession>
<feature type="compositionally biased region" description="Polar residues" evidence="1">
    <location>
        <begin position="48"/>
        <end position="57"/>
    </location>
</feature>
<dbReference type="EMBL" id="CYRY02003720">
    <property type="protein sequence ID" value="VCW68311.1"/>
    <property type="molecule type" value="Genomic_DNA"/>
</dbReference>
<evidence type="ECO:0000313" key="2">
    <source>
        <dbReference type="EMBL" id="VCW68311.1"/>
    </source>
</evidence>
<feature type="non-terminal residue" evidence="2">
    <location>
        <position position="76"/>
    </location>
</feature>
<keyword evidence="3" id="KW-1185">Reference proteome</keyword>